<dbReference type="EMBL" id="GGEC01015345">
    <property type="protein sequence ID" value="MBW95828.1"/>
    <property type="molecule type" value="Transcribed_RNA"/>
</dbReference>
<sequence>MGFYPILALRGKCVRFDRSNYKIKIWLQYVH</sequence>
<accession>A0A2P2JQT2</accession>
<name>A0A2P2JQT2_RHIMU</name>
<dbReference type="AlphaFoldDB" id="A0A2P2JQT2"/>
<protein>
    <submittedName>
        <fullName evidence="1">Uncharacterized protein</fullName>
    </submittedName>
</protein>
<reference evidence="1" key="1">
    <citation type="submission" date="2018-02" db="EMBL/GenBank/DDBJ databases">
        <title>Rhizophora mucronata_Transcriptome.</title>
        <authorList>
            <person name="Meera S.P."/>
            <person name="Sreeshan A."/>
            <person name="Augustine A."/>
        </authorList>
    </citation>
    <scope>NUCLEOTIDE SEQUENCE</scope>
    <source>
        <tissue evidence="1">Leaf</tissue>
    </source>
</reference>
<proteinExistence type="predicted"/>
<organism evidence="1">
    <name type="scientific">Rhizophora mucronata</name>
    <name type="common">Asiatic mangrove</name>
    <dbReference type="NCBI Taxonomy" id="61149"/>
    <lineage>
        <taxon>Eukaryota</taxon>
        <taxon>Viridiplantae</taxon>
        <taxon>Streptophyta</taxon>
        <taxon>Embryophyta</taxon>
        <taxon>Tracheophyta</taxon>
        <taxon>Spermatophyta</taxon>
        <taxon>Magnoliopsida</taxon>
        <taxon>eudicotyledons</taxon>
        <taxon>Gunneridae</taxon>
        <taxon>Pentapetalae</taxon>
        <taxon>rosids</taxon>
        <taxon>fabids</taxon>
        <taxon>Malpighiales</taxon>
        <taxon>Rhizophoraceae</taxon>
        <taxon>Rhizophora</taxon>
    </lineage>
</organism>
<evidence type="ECO:0000313" key="1">
    <source>
        <dbReference type="EMBL" id="MBW95828.1"/>
    </source>
</evidence>